<feature type="transmembrane region" description="Helical" evidence="1">
    <location>
        <begin position="58"/>
        <end position="77"/>
    </location>
</feature>
<dbReference type="KEGG" id="gax:Pan161_33400"/>
<protein>
    <submittedName>
        <fullName evidence="2">Uncharacterized protein</fullName>
    </submittedName>
</protein>
<evidence type="ECO:0000256" key="1">
    <source>
        <dbReference type="SAM" id="Phobius"/>
    </source>
</evidence>
<name>A0A517VF84_9PLAN</name>
<evidence type="ECO:0000313" key="2">
    <source>
        <dbReference type="EMBL" id="QDT91678.1"/>
    </source>
</evidence>
<proteinExistence type="predicted"/>
<keyword evidence="1" id="KW-0812">Transmembrane</keyword>
<keyword evidence="3" id="KW-1185">Reference proteome</keyword>
<keyword evidence="1" id="KW-1133">Transmembrane helix</keyword>
<sequence length="81" mass="9027">MSHPAANQNMEIPSGRGYKLPALMYIAFFVVLMLRFVTPTHDLNDDPSMSLVVSGYGYAMGPAEYLIYSNIMIGVLLKNIR</sequence>
<reference evidence="2 3" key="1">
    <citation type="submission" date="2019-02" db="EMBL/GenBank/DDBJ databases">
        <title>Deep-cultivation of Planctomycetes and their phenomic and genomic characterization uncovers novel biology.</title>
        <authorList>
            <person name="Wiegand S."/>
            <person name="Jogler M."/>
            <person name="Boedeker C."/>
            <person name="Pinto D."/>
            <person name="Vollmers J."/>
            <person name="Rivas-Marin E."/>
            <person name="Kohn T."/>
            <person name="Peeters S.H."/>
            <person name="Heuer A."/>
            <person name="Rast P."/>
            <person name="Oberbeckmann S."/>
            <person name="Bunk B."/>
            <person name="Jeske O."/>
            <person name="Meyerdierks A."/>
            <person name="Storesund J.E."/>
            <person name="Kallscheuer N."/>
            <person name="Luecker S."/>
            <person name="Lage O.M."/>
            <person name="Pohl T."/>
            <person name="Merkel B.J."/>
            <person name="Hornburger P."/>
            <person name="Mueller R.-W."/>
            <person name="Bruemmer F."/>
            <person name="Labrenz M."/>
            <person name="Spormann A.M."/>
            <person name="Op den Camp H."/>
            <person name="Overmann J."/>
            <person name="Amann R."/>
            <person name="Jetten M.S.M."/>
            <person name="Mascher T."/>
            <person name="Medema M.H."/>
            <person name="Devos D.P."/>
            <person name="Kaster A.-K."/>
            <person name="Ovreas L."/>
            <person name="Rohde M."/>
            <person name="Galperin M.Y."/>
            <person name="Jogler C."/>
        </authorList>
    </citation>
    <scope>NUCLEOTIDE SEQUENCE [LARGE SCALE GENOMIC DNA]</scope>
    <source>
        <strain evidence="2 3">Pan161</strain>
    </source>
</reference>
<evidence type="ECO:0000313" key="3">
    <source>
        <dbReference type="Proteomes" id="UP000316855"/>
    </source>
</evidence>
<dbReference type="AlphaFoldDB" id="A0A517VF84"/>
<dbReference type="EMBL" id="CP036343">
    <property type="protein sequence ID" value="QDT91678.1"/>
    <property type="molecule type" value="Genomic_DNA"/>
</dbReference>
<gene>
    <name evidence="2" type="ORF">Pan161_33400</name>
</gene>
<organism evidence="2 3">
    <name type="scientific">Gimesia algae</name>
    <dbReference type="NCBI Taxonomy" id="2527971"/>
    <lineage>
        <taxon>Bacteria</taxon>
        <taxon>Pseudomonadati</taxon>
        <taxon>Planctomycetota</taxon>
        <taxon>Planctomycetia</taxon>
        <taxon>Planctomycetales</taxon>
        <taxon>Planctomycetaceae</taxon>
        <taxon>Gimesia</taxon>
    </lineage>
</organism>
<feature type="transmembrane region" description="Helical" evidence="1">
    <location>
        <begin position="20"/>
        <end position="38"/>
    </location>
</feature>
<accession>A0A517VF84</accession>
<dbReference type="Proteomes" id="UP000316855">
    <property type="component" value="Chromosome"/>
</dbReference>
<keyword evidence="1" id="KW-0472">Membrane</keyword>